<keyword evidence="2" id="KW-1185">Reference proteome</keyword>
<sequence>MVNKGQFRRLVRDLELPRRVDVAGLCAAVGRRLGRPVVVRSAHLPPDLPSGLVIVTSAHFVIFLDALADSWLQDGIVCHELAHLLLGHHVEPVTDPDATRRILPTLDPDTVLRALGRTCYDESSEHDAEALGTALFSLLNPWPRDDARGVPRGDPDVIERIERALGSE</sequence>
<dbReference type="AlphaFoldDB" id="A0A8J3C092"/>
<dbReference type="Proteomes" id="UP000656042">
    <property type="component" value="Unassembled WGS sequence"/>
</dbReference>
<gene>
    <name evidence="1" type="ORF">GCM10012284_38270</name>
</gene>
<reference evidence="1" key="2">
    <citation type="submission" date="2020-09" db="EMBL/GenBank/DDBJ databases">
        <authorList>
            <person name="Sun Q."/>
            <person name="Zhou Y."/>
        </authorList>
    </citation>
    <scope>NUCLEOTIDE SEQUENCE</scope>
    <source>
        <strain evidence="1">CGMCC 4.7299</strain>
    </source>
</reference>
<name>A0A8J3C092_9ACTN</name>
<organism evidence="1 2">
    <name type="scientific">Mangrovihabitans endophyticus</name>
    <dbReference type="NCBI Taxonomy" id="1751298"/>
    <lineage>
        <taxon>Bacteria</taxon>
        <taxon>Bacillati</taxon>
        <taxon>Actinomycetota</taxon>
        <taxon>Actinomycetes</taxon>
        <taxon>Micromonosporales</taxon>
        <taxon>Micromonosporaceae</taxon>
        <taxon>Mangrovihabitans</taxon>
    </lineage>
</organism>
<proteinExistence type="predicted"/>
<reference evidence="1" key="1">
    <citation type="journal article" date="2014" name="Int. J. Syst. Evol. Microbiol.">
        <title>Complete genome sequence of Corynebacterium casei LMG S-19264T (=DSM 44701T), isolated from a smear-ripened cheese.</title>
        <authorList>
            <consortium name="US DOE Joint Genome Institute (JGI-PGF)"/>
            <person name="Walter F."/>
            <person name="Albersmeier A."/>
            <person name="Kalinowski J."/>
            <person name="Ruckert C."/>
        </authorList>
    </citation>
    <scope>NUCLEOTIDE SEQUENCE</scope>
    <source>
        <strain evidence="1">CGMCC 4.7299</strain>
    </source>
</reference>
<evidence type="ECO:0000313" key="1">
    <source>
        <dbReference type="EMBL" id="GGL00182.1"/>
    </source>
</evidence>
<comment type="caution">
    <text evidence="1">The sequence shown here is derived from an EMBL/GenBank/DDBJ whole genome shotgun (WGS) entry which is preliminary data.</text>
</comment>
<evidence type="ECO:0008006" key="3">
    <source>
        <dbReference type="Google" id="ProtNLM"/>
    </source>
</evidence>
<accession>A0A8J3C092</accession>
<protein>
    <recommendedName>
        <fullName evidence="3">IrrE N-terminal-like domain-containing protein</fullName>
    </recommendedName>
</protein>
<dbReference type="EMBL" id="BMMX01000017">
    <property type="protein sequence ID" value="GGL00182.1"/>
    <property type="molecule type" value="Genomic_DNA"/>
</dbReference>
<evidence type="ECO:0000313" key="2">
    <source>
        <dbReference type="Proteomes" id="UP000656042"/>
    </source>
</evidence>